<dbReference type="InParanoid" id="A0A1S0TIQ2"/>
<dbReference type="EMBL" id="JH712435">
    <property type="protein sequence ID" value="EFO14344.2"/>
    <property type="molecule type" value="Genomic_DNA"/>
</dbReference>
<dbReference type="RefSeq" id="XP_003149725.2">
    <property type="nucleotide sequence ID" value="XM_003149677.2"/>
</dbReference>
<sequence length="79" mass="9204">MITRLLYYKERNTIEKNSSIFAYYGSGEELSMNLWSDKPFQVIIALQQLLIIDATPDIERRVDFGCIMAIPVLQNGHFY</sequence>
<proteinExistence type="predicted"/>
<organism evidence="1">
    <name type="scientific">Loa loa</name>
    <name type="common">Eye worm</name>
    <name type="synonym">Filaria loa</name>
    <dbReference type="NCBI Taxonomy" id="7209"/>
    <lineage>
        <taxon>Eukaryota</taxon>
        <taxon>Metazoa</taxon>
        <taxon>Ecdysozoa</taxon>
        <taxon>Nematoda</taxon>
        <taxon>Chromadorea</taxon>
        <taxon>Rhabditida</taxon>
        <taxon>Spirurina</taxon>
        <taxon>Spiruromorpha</taxon>
        <taxon>Filarioidea</taxon>
        <taxon>Onchocercidae</taxon>
        <taxon>Loa</taxon>
    </lineage>
</organism>
<protein>
    <submittedName>
        <fullName evidence="1">Uncharacterized protein</fullName>
    </submittedName>
</protein>
<evidence type="ECO:0000313" key="1">
    <source>
        <dbReference type="EMBL" id="EFO14344.2"/>
    </source>
</evidence>
<dbReference type="KEGG" id="loa:LOAG_14179"/>
<accession>A0A1S0TIQ2</accession>
<dbReference type="AlphaFoldDB" id="A0A1S0TIQ2"/>
<dbReference type="GeneID" id="9951656"/>
<gene>
    <name evidence="1" type="ORF">LOAG_14179</name>
</gene>
<reference evidence="1" key="1">
    <citation type="submission" date="2012-04" db="EMBL/GenBank/DDBJ databases">
        <title>The Genome Sequence of Loa loa.</title>
        <authorList>
            <consortium name="The Broad Institute Genome Sequencing Platform"/>
            <consortium name="Broad Institute Genome Sequencing Center for Infectious Disease"/>
            <person name="Nutman T.B."/>
            <person name="Fink D.L."/>
            <person name="Russ C."/>
            <person name="Young S."/>
            <person name="Zeng Q."/>
            <person name="Gargeya S."/>
            <person name="Alvarado L."/>
            <person name="Berlin A."/>
            <person name="Chapman S.B."/>
            <person name="Chen Z."/>
            <person name="Freedman E."/>
            <person name="Gellesch M."/>
            <person name="Goldberg J."/>
            <person name="Griggs A."/>
            <person name="Gujja S."/>
            <person name="Heilman E.R."/>
            <person name="Heiman D."/>
            <person name="Howarth C."/>
            <person name="Mehta T."/>
            <person name="Neiman D."/>
            <person name="Pearson M."/>
            <person name="Roberts A."/>
            <person name="Saif S."/>
            <person name="Shea T."/>
            <person name="Shenoy N."/>
            <person name="Sisk P."/>
            <person name="Stolte C."/>
            <person name="Sykes S."/>
            <person name="White J."/>
            <person name="Yandava C."/>
            <person name="Haas B."/>
            <person name="Henn M.R."/>
            <person name="Nusbaum C."/>
            <person name="Birren B."/>
        </authorList>
    </citation>
    <scope>NUCLEOTIDE SEQUENCE [LARGE SCALE GENOMIC DNA]</scope>
</reference>
<dbReference type="OrthoDB" id="5815905at2759"/>
<dbReference type="CTD" id="9951656"/>
<name>A0A1S0TIQ2_LOALO</name>